<dbReference type="Proteomes" id="UP000676917">
    <property type="component" value="Unassembled WGS sequence"/>
</dbReference>
<dbReference type="CDD" id="cd04301">
    <property type="entry name" value="NAT_SF"/>
    <property type="match status" value="2"/>
</dbReference>
<organism evidence="2 3">
    <name type="scientific">Ornithinibacillus bavariensis</name>
    <dbReference type="NCBI Taxonomy" id="545502"/>
    <lineage>
        <taxon>Bacteria</taxon>
        <taxon>Bacillati</taxon>
        <taxon>Bacillota</taxon>
        <taxon>Bacilli</taxon>
        <taxon>Bacillales</taxon>
        <taxon>Bacillaceae</taxon>
        <taxon>Ornithinibacillus</taxon>
    </lineage>
</organism>
<keyword evidence="3" id="KW-1185">Reference proteome</keyword>
<protein>
    <submittedName>
        <fullName evidence="2">Acetyltransferase</fullName>
    </submittedName>
</protein>
<dbReference type="Pfam" id="PF00583">
    <property type="entry name" value="Acetyltransf_1"/>
    <property type="match status" value="2"/>
</dbReference>
<dbReference type="InterPro" id="IPR000182">
    <property type="entry name" value="GNAT_dom"/>
</dbReference>
<dbReference type="InterPro" id="IPR050276">
    <property type="entry name" value="MshD_Acetyltransferase"/>
</dbReference>
<dbReference type="PROSITE" id="PS51186">
    <property type="entry name" value="GNAT"/>
    <property type="match status" value="2"/>
</dbReference>
<dbReference type="EMBL" id="BORP01000001">
    <property type="protein sequence ID" value="GIO26492.1"/>
    <property type="molecule type" value="Genomic_DNA"/>
</dbReference>
<dbReference type="RefSeq" id="WP_212919942.1">
    <property type="nucleotide sequence ID" value="NZ_BORP01000001.1"/>
</dbReference>
<comment type="caution">
    <text evidence="2">The sequence shown here is derived from an EMBL/GenBank/DDBJ whole genome shotgun (WGS) entry which is preliminary data.</text>
</comment>
<evidence type="ECO:0000313" key="2">
    <source>
        <dbReference type="EMBL" id="GIO26492.1"/>
    </source>
</evidence>
<feature type="domain" description="N-acetyltransferase" evidence="1">
    <location>
        <begin position="1"/>
        <end position="167"/>
    </location>
</feature>
<dbReference type="PANTHER" id="PTHR43617">
    <property type="entry name" value="L-AMINO ACID N-ACETYLTRANSFERASE"/>
    <property type="match status" value="1"/>
</dbReference>
<accession>A0A919X5W2</accession>
<dbReference type="Gene3D" id="3.40.630.30">
    <property type="match status" value="2"/>
</dbReference>
<dbReference type="InterPro" id="IPR016181">
    <property type="entry name" value="Acyl_CoA_acyltransferase"/>
</dbReference>
<reference evidence="2" key="1">
    <citation type="submission" date="2021-03" db="EMBL/GenBank/DDBJ databases">
        <title>Antimicrobial resistance genes in bacteria isolated from Japanese honey, and their potential for conferring macrolide and lincosamide resistance in the American foulbrood pathogen Paenibacillus larvae.</title>
        <authorList>
            <person name="Okamoto M."/>
            <person name="Kumagai M."/>
            <person name="Kanamori H."/>
            <person name="Takamatsu D."/>
        </authorList>
    </citation>
    <scope>NUCLEOTIDE SEQUENCE</scope>
    <source>
        <strain evidence="2">J43TS3</strain>
    </source>
</reference>
<proteinExistence type="predicted"/>
<name>A0A919X5W2_9BACI</name>
<gene>
    <name evidence="2" type="ORF">J43TS3_11030</name>
</gene>
<evidence type="ECO:0000259" key="1">
    <source>
        <dbReference type="PROSITE" id="PS51186"/>
    </source>
</evidence>
<feature type="domain" description="N-acetyltransferase" evidence="1">
    <location>
        <begin position="172"/>
        <end position="317"/>
    </location>
</feature>
<dbReference type="SUPFAM" id="SSF55729">
    <property type="entry name" value="Acyl-CoA N-acyltransferases (Nat)"/>
    <property type="match status" value="2"/>
</dbReference>
<evidence type="ECO:0000313" key="3">
    <source>
        <dbReference type="Proteomes" id="UP000676917"/>
    </source>
</evidence>
<sequence>MKFMPWQKERLEELVALWNQELQERFPMRFELFQQNSFLDKNISYEGSRMVVNENDKVVGFIVAKHFKENTPIKLGDGVGWIQTMLVDSNYRNQGIGTQLLQHAESILQQEGVKEILLGRDPYHYFPGVPSEDKETARWFEKRGYLHLTTETDLSRSYEVQEPIDWPVIPNVEFSILQETEKEEFLAFLHRCFPGRWEYEAVHYFQKGGTGREFVVLKENDVIIGFCRVNDGNSPIIMGNINWSPLFNGSYGGIGPLGVDAEKRKNGYGLAVVKAGIATLRERGITRIVIDWTGLVDFYRKLGFESWKSYEGYKKEL</sequence>
<dbReference type="GO" id="GO:0016747">
    <property type="term" value="F:acyltransferase activity, transferring groups other than amino-acyl groups"/>
    <property type="evidence" value="ECO:0007669"/>
    <property type="project" value="InterPro"/>
</dbReference>
<dbReference type="AlphaFoldDB" id="A0A919X5W2"/>